<dbReference type="InterPro" id="IPR050320">
    <property type="entry name" value="N5-glutamine_MTase"/>
</dbReference>
<evidence type="ECO:0000259" key="5">
    <source>
        <dbReference type="Pfam" id="PF02384"/>
    </source>
</evidence>
<protein>
    <recommendedName>
        <fullName evidence="5">DNA methylase adenine-specific domain-containing protein</fullName>
    </recommendedName>
</protein>
<evidence type="ECO:0000256" key="2">
    <source>
        <dbReference type="ARBA" id="ARBA00022679"/>
    </source>
</evidence>
<dbReference type="InterPro" id="IPR029063">
    <property type="entry name" value="SAM-dependent_MTases_sf"/>
</dbReference>
<comment type="caution">
    <text evidence="6">The sequence shown here is derived from an EMBL/GenBank/DDBJ whole genome shotgun (WGS) entry which is preliminary data.</text>
</comment>
<dbReference type="Gene3D" id="1.10.8.10">
    <property type="entry name" value="DNA helicase RuvA subunit, C-terminal domain"/>
    <property type="match status" value="1"/>
</dbReference>
<keyword evidence="2" id="KW-0808">Transferase</keyword>
<dbReference type="CDD" id="cd02440">
    <property type="entry name" value="AdoMet_MTases"/>
    <property type="match status" value="1"/>
</dbReference>
<dbReference type="PANTHER" id="PTHR18895">
    <property type="entry name" value="HEMK METHYLTRANSFERASE"/>
    <property type="match status" value="1"/>
</dbReference>
<dbReference type="InterPro" id="IPR004556">
    <property type="entry name" value="HemK-like"/>
</dbReference>
<evidence type="ECO:0000313" key="6">
    <source>
        <dbReference type="EMBL" id="KAL2048775.1"/>
    </source>
</evidence>
<organism evidence="6 7">
    <name type="scientific">Lepraria finkii</name>
    <dbReference type="NCBI Taxonomy" id="1340010"/>
    <lineage>
        <taxon>Eukaryota</taxon>
        <taxon>Fungi</taxon>
        <taxon>Dikarya</taxon>
        <taxon>Ascomycota</taxon>
        <taxon>Pezizomycotina</taxon>
        <taxon>Lecanoromycetes</taxon>
        <taxon>OSLEUM clade</taxon>
        <taxon>Lecanoromycetidae</taxon>
        <taxon>Lecanorales</taxon>
        <taxon>Lecanorineae</taxon>
        <taxon>Stereocaulaceae</taxon>
        <taxon>Lepraria</taxon>
    </lineage>
</organism>
<keyword evidence="3" id="KW-0949">S-adenosyl-L-methionine</keyword>
<gene>
    <name evidence="6" type="ORF">ABVK25_010957</name>
</gene>
<keyword evidence="7" id="KW-1185">Reference proteome</keyword>
<dbReference type="InterPro" id="IPR003356">
    <property type="entry name" value="DNA_methylase_A-5"/>
</dbReference>
<name>A0ABR4ATI0_9LECA</name>
<reference evidence="6 7" key="1">
    <citation type="submission" date="2024-09" db="EMBL/GenBank/DDBJ databases">
        <title>Rethinking Asexuality: The Enigmatic Case of Functional Sexual Genes in Lepraria (Stereocaulaceae).</title>
        <authorList>
            <person name="Doellman M."/>
            <person name="Sun Y."/>
            <person name="Barcenas-Pena A."/>
            <person name="Lumbsch H.T."/>
            <person name="Grewe F."/>
        </authorList>
    </citation>
    <scope>NUCLEOTIDE SEQUENCE [LARGE SCALE GENOMIC DNA]</scope>
    <source>
        <strain evidence="6 7">Grewe 0041</strain>
    </source>
</reference>
<sequence>MPRLSTSILRHARHQHPLLPLLLRACHDLDSARNELRWLRKHALKTGDSKSSAPTWQQRFHRLCLERAKGVPLQYILGTQPFGDLEILCKPGVLIPRPETESITTYLASLISSAFTLKLSQRAKGIDESQWVADQKPLRILDLCTGTGCIPLLMHAILSPRIQNLRIAGADISPTSVSLANENLKHNIKGGSLQEKANEQLSFYHADVFSDDHCAGRANHTVWDILVSNPPYISPSAFNKTTSRSVRNYEPKEALVPPQNLLETGEESIRSTDTGDTFYPRLLHIAQQVHAKVLLMEVADIAQATRVVELVLGTRRWEACQIWRDWSGARKEKRKRKRKRKREVILINGSITRVMGEGNGRAVLVWRDGGGKMLGLSERCR</sequence>
<evidence type="ECO:0000256" key="4">
    <source>
        <dbReference type="ARBA" id="ARBA00022747"/>
    </source>
</evidence>
<evidence type="ECO:0000256" key="1">
    <source>
        <dbReference type="ARBA" id="ARBA00022603"/>
    </source>
</evidence>
<keyword evidence="4" id="KW-0680">Restriction system</keyword>
<keyword evidence="1" id="KW-0489">Methyltransferase</keyword>
<dbReference type="SUPFAM" id="SSF53335">
    <property type="entry name" value="S-adenosyl-L-methionine-dependent methyltransferases"/>
    <property type="match status" value="1"/>
</dbReference>
<dbReference type="Gene3D" id="3.40.50.150">
    <property type="entry name" value="Vaccinia Virus protein VP39"/>
    <property type="match status" value="1"/>
</dbReference>
<dbReference type="PANTHER" id="PTHR18895:SF74">
    <property type="entry name" value="MTRF1L RELEASE FACTOR GLUTAMINE METHYLTRANSFERASE"/>
    <property type="match status" value="1"/>
</dbReference>
<dbReference type="NCBIfam" id="TIGR00536">
    <property type="entry name" value="hemK_fam"/>
    <property type="match status" value="1"/>
</dbReference>
<dbReference type="Pfam" id="PF02384">
    <property type="entry name" value="N6_Mtase"/>
    <property type="match status" value="1"/>
</dbReference>
<proteinExistence type="predicted"/>
<dbReference type="EMBL" id="JBHFEH010000080">
    <property type="protein sequence ID" value="KAL2048775.1"/>
    <property type="molecule type" value="Genomic_DNA"/>
</dbReference>
<accession>A0ABR4ATI0</accession>
<evidence type="ECO:0000313" key="7">
    <source>
        <dbReference type="Proteomes" id="UP001590951"/>
    </source>
</evidence>
<dbReference type="Proteomes" id="UP001590951">
    <property type="component" value="Unassembled WGS sequence"/>
</dbReference>
<dbReference type="InterPro" id="IPR002052">
    <property type="entry name" value="DNA_methylase_N6_adenine_CS"/>
</dbReference>
<feature type="domain" description="DNA methylase adenine-specific" evidence="5">
    <location>
        <begin position="134"/>
        <end position="257"/>
    </location>
</feature>
<dbReference type="PROSITE" id="PS00092">
    <property type="entry name" value="N6_MTASE"/>
    <property type="match status" value="1"/>
</dbReference>
<evidence type="ECO:0000256" key="3">
    <source>
        <dbReference type="ARBA" id="ARBA00022691"/>
    </source>
</evidence>